<dbReference type="InterPro" id="IPR029063">
    <property type="entry name" value="SAM-dependent_MTases_sf"/>
</dbReference>
<dbReference type="GO" id="GO:0005737">
    <property type="term" value="C:cytoplasm"/>
    <property type="evidence" value="ECO:0007669"/>
    <property type="project" value="GOC"/>
</dbReference>
<keyword evidence="3" id="KW-1185">Reference proteome</keyword>
<protein>
    <submittedName>
        <fullName evidence="2">FkbM family methyltransferase</fullName>
    </submittedName>
</protein>
<dbReference type="GO" id="GO:0032259">
    <property type="term" value="P:methylation"/>
    <property type="evidence" value="ECO:0007669"/>
    <property type="project" value="UniProtKB-KW"/>
</dbReference>
<feature type="domain" description="Methyltransferase FkbM" evidence="1">
    <location>
        <begin position="60"/>
        <end position="225"/>
    </location>
</feature>
<dbReference type="AlphaFoldDB" id="A0A2V3PQT9"/>
<dbReference type="InterPro" id="IPR006342">
    <property type="entry name" value="FkbM_mtfrase"/>
</dbReference>
<dbReference type="SUPFAM" id="SSF53335">
    <property type="entry name" value="S-adenosyl-L-methionine-dependent methyltransferases"/>
    <property type="match status" value="1"/>
</dbReference>
<reference evidence="2 3" key="1">
    <citation type="submission" date="2018-03" db="EMBL/GenBank/DDBJ databases">
        <title>Genomic Encyclopedia of Archaeal and Bacterial Type Strains, Phase II (KMG-II): from individual species to whole genera.</title>
        <authorList>
            <person name="Goeker M."/>
        </authorList>
    </citation>
    <scope>NUCLEOTIDE SEQUENCE [LARGE SCALE GENOMIC DNA]</scope>
    <source>
        <strain evidence="2 3">DSM 100214</strain>
    </source>
</reference>
<dbReference type="GO" id="GO:0005886">
    <property type="term" value="C:plasma membrane"/>
    <property type="evidence" value="ECO:0007669"/>
    <property type="project" value="TreeGrafter"/>
</dbReference>
<keyword evidence="2" id="KW-0808">Transferase</keyword>
<dbReference type="PANTHER" id="PTHR34009:SF2">
    <property type="entry name" value="PROTEIN STAR"/>
    <property type="match status" value="1"/>
</dbReference>
<dbReference type="GO" id="GO:0016197">
    <property type="term" value="P:endosomal transport"/>
    <property type="evidence" value="ECO:0007669"/>
    <property type="project" value="TreeGrafter"/>
</dbReference>
<keyword evidence="2" id="KW-0489">Methyltransferase</keyword>
<comment type="caution">
    <text evidence="2">The sequence shown here is derived from an EMBL/GenBank/DDBJ whole genome shotgun (WGS) entry which is preliminary data.</text>
</comment>
<dbReference type="InterPro" id="IPR053202">
    <property type="entry name" value="EGF_Rcpt_Signaling_Reg"/>
</dbReference>
<name>A0A2V3PQT9_9BACT</name>
<dbReference type="GO" id="GO:0008168">
    <property type="term" value="F:methyltransferase activity"/>
    <property type="evidence" value="ECO:0007669"/>
    <property type="project" value="UniProtKB-KW"/>
</dbReference>
<sequence>MGQIKQKIKKIFFENCPTYIANELLNYKYQYFSNISFSQVGEDMVLSRFFEKKLTGFYVDIGAHHPIRFSNTYKFYLQGWRGINVDAMPGSMIPFQQIRPLDINLEFAISGSSQNLTYYIFNEPALNTFSKEEADKKNGLRQYRIIDTRVIKTKTLKEVLDSYLPVGMTIDFMSIDVEGLDFAVLKSNDWNKYKPSIVIVESLEGNLDEIDKNEIYLFLKEKGYEVVVKIYDSMFFKLKND</sequence>
<dbReference type="EMBL" id="QICL01000011">
    <property type="protein sequence ID" value="PXV64121.1"/>
    <property type="molecule type" value="Genomic_DNA"/>
</dbReference>
<dbReference type="Pfam" id="PF05050">
    <property type="entry name" value="Methyltransf_21"/>
    <property type="match status" value="1"/>
</dbReference>
<evidence type="ECO:0000313" key="3">
    <source>
        <dbReference type="Proteomes" id="UP000247973"/>
    </source>
</evidence>
<dbReference type="GO" id="GO:0006888">
    <property type="term" value="P:endoplasmic reticulum to Golgi vesicle-mediated transport"/>
    <property type="evidence" value="ECO:0007669"/>
    <property type="project" value="TreeGrafter"/>
</dbReference>
<gene>
    <name evidence="2" type="ORF">CLV62_11179</name>
</gene>
<dbReference type="PANTHER" id="PTHR34009">
    <property type="entry name" value="PROTEIN STAR"/>
    <property type="match status" value="1"/>
</dbReference>
<dbReference type="RefSeq" id="WP_110310680.1">
    <property type="nucleotide sequence ID" value="NZ_QICL01000011.1"/>
</dbReference>
<evidence type="ECO:0000259" key="1">
    <source>
        <dbReference type="Pfam" id="PF05050"/>
    </source>
</evidence>
<organism evidence="2 3">
    <name type="scientific">Dysgonomonas alginatilytica</name>
    <dbReference type="NCBI Taxonomy" id="1605892"/>
    <lineage>
        <taxon>Bacteria</taxon>
        <taxon>Pseudomonadati</taxon>
        <taxon>Bacteroidota</taxon>
        <taxon>Bacteroidia</taxon>
        <taxon>Bacteroidales</taxon>
        <taxon>Dysgonomonadaceae</taxon>
        <taxon>Dysgonomonas</taxon>
    </lineage>
</organism>
<dbReference type="OrthoDB" id="9801609at2"/>
<evidence type="ECO:0000313" key="2">
    <source>
        <dbReference type="EMBL" id="PXV64121.1"/>
    </source>
</evidence>
<proteinExistence type="predicted"/>
<dbReference type="Proteomes" id="UP000247973">
    <property type="component" value="Unassembled WGS sequence"/>
</dbReference>
<accession>A0A2V3PQT9</accession>
<dbReference type="Gene3D" id="3.40.50.150">
    <property type="entry name" value="Vaccinia Virus protein VP39"/>
    <property type="match status" value="1"/>
</dbReference>